<accession>A0A1G2HUB8</accession>
<dbReference type="Proteomes" id="UP000179183">
    <property type="component" value="Unassembled WGS sequence"/>
</dbReference>
<protein>
    <recommendedName>
        <fullName evidence="3">30S ribosomal protein S21</fullName>
    </recommendedName>
</protein>
<evidence type="ECO:0000313" key="1">
    <source>
        <dbReference type="EMBL" id="OGZ66045.1"/>
    </source>
</evidence>
<comment type="caution">
    <text evidence="1">The sequence shown here is derived from an EMBL/GenBank/DDBJ whole genome shotgun (WGS) entry which is preliminary data.</text>
</comment>
<dbReference type="AlphaFoldDB" id="A0A1G2HUB8"/>
<evidence type="ECO:0008006" key="3">
    <source>
        <dbReference type="Google" id="ProtNLM"/>
    </source>
</evidence>
<sequence>MGFGISQLMPLEVQKKERESSQNLVHRFTKVVRQSGILLQVRSKQFRKKAKSVLAKKKSALRKVELRAKKRIAEKLEKPKA</sequence>
<name>A0A1G2HUB8_9BACT</name>
<organism evidence="1 2">
    <name type="scientific">Candidatus Staskawiczbacteria bacterium RIFCSPHIGHO2_02_FULL_33_16</name>
    <dbReference type="NCBI Taxonomy" id="1802204"/>
    <lineage>
        <taxon>Bacteria</taxon>
        <taxon>Candidatus Staskawicziibacteriota</taxon>
    </lineage>
</organism>
<reference evidence="1 2" key="1">
    <citation type="journal article" date="2016" name="Nat. Commun.">
        <title>Thousands of microbial genomes shed light on interconnected biogeochemical processes in an aquifer system.</title>
        <authorList>
            <person name="Anantharaman K."/>
            <person name="Brown C.T."/>
            <person name="Hug L.A."/>
            <person name="Sharon I."/>
            <person name="Castelle C.J."/>
            <person name="Probst A.J."/>
            <person name="Thomas B.C."/>
            <person name="Singh A."/>
            <person name="Wilkins M.J."/>
            <person name="Karaoz U."/>
            <person name="Brodie E.L."/>
            <person name="Williams K.H."/>
            <person name="Hubbard S.S."/>
            <person name="Banfield J.F."/>
        </authorList>
    </citation>
    <scope>NUCLEOTIDE SEQUENCE [LARGE SCALE GENOMIC DNA]</scope>
</reference>
<gene>
    <name evidence="1" type="ORF">A3D34_02590</name>
</gene>
<evidence type="ECO:0000313" key="2">
    <source>
        <dbReference type="Proteomes" id="UP000179183"/>
    </source>
</evidence>
<proteinExistence type="predicted"/>
<dbReference type="EMBL" id="MHOQ01000033">
    <property type="protein sequence ID" value="OGZ66045.1"/>
    <property type="molecule type" value="Genomic_DNA"/>
</dbReference>